<dbReference type="Pfam" id="PF00028">
    <property type="entry name" value="Cadherin"/>
    <property type="match status" value="1"/>
</dbReference>
<evidence type="ECO:0000256" key="4">
    <source>
        <dbReference type="ARBA" id="ARBA00022837"/>
    </source>
</evidence>
<dbReference type="PROSITE" id="PS00232">
    <property type="entry name" value="CADHERIN_1"/>
    <property type="match status" value="1"/>
</dbReference>
<dbReference type="InParanoid" id="A0A6P6DIN0"/>
<dbReference type="GeneID" id="111813390"/>
<sequence length="329" mass="35247">HAESGKVFALQPLDHEELELLQFQVSARDSGVPALGSNVTLQVFVLDENDNAPALLGLSAGGVVNELVSRSVGASHVVTKVRAVDADSGYNAWLSYELQTASGGLRSPFRVGLYTGEISTTRILDEVDAPRHRLLVLVKDHGEPALTATATVLVSLVESSQGPKTSSLAFVGAVGPEETLVNVNVYLIIAICSVSSLFVLTLLLYSVLRCLAVPTEGSCGPGKPTTLVCSSAVGSLSYSQQRGQRVCSGEGPPKTDLMAFSPSLPQGPNSTDNKLMKNDSTRQLYEFISYHLRPRDVAVYHEVSSTNTQSLSFLTLRLTWQLNDDEQKS</sequence>
<evidence type="ECO:0000256" key="8">
    <source>
        <dbReference type="PROSITE-ProRule" id="PRU00043"/>
    </source>
</evidence>
<keyword evidence="11" id="KW-1185">Reference proteome</keyword>
<dbReference type="GO" id="GO:0007156">
    <property type="term" value="P:homophilic cell adhesion via plasma membrane adhesion molecules"/>
    <property type="evidence" value="ECO:0007669"/>
    <property type="project" value="InterPro"/>
</dbReference>
<feature type="transmembrane region" description="Helical" evidence="9">
    <location>
        <begin position="185"/>
        <end position="208"/>
    </location>
</feature>
<dbReference type="PRINTS" id="PR00205">
    <property type="entry name" value="CADHERIN"/>
</dbReference>
<evidence type="ECO:0000256" key="5">
    <source>
        <dbReference type="ARBA" id="ARBA00022989"/>
    </source>
</evidence>
<dbReference type="OrthoDB" id="6252479at2759"/>
<name>A0A6P6DIN0_OCTDE</name>
<proteinExistence type="predicted"/>
<comment type="subcellular location">
    <subcellularLocation>
        <location evidence="1">Membrane</location>
        <topology evidence="1">Single-pass membrane protein</topology>
    </subcellularLocation>
</comment>
<dbReference type="FunFam" id="2.60.40.60:FF:000076">
    <property type="entry name" value="Protocadherin alpha 2"/>
    <property type="match status" value="1"/>
</dbReference>
<dbReference type="GO" id="GO:0005509">
    <property type="term" value="F:calcium ion binding"/>
    <property type="evidence" value="ECO:0007669"/>
    <property type="project" value="UniProtKB-UniRule"/>
</dbReference>
<keyword evidence="5 9" id="KW-1133">Transmembrane helix</keyword>
<evidence type="ECO:0000259" key="10">
    <source>
        <dbReference type="PROSITE" id="PS50268"/>
    </source>
</evidence>
<keyword evidence="6 9" id="KW-0472">Membrane</keyword>
<keyword evidence="2 9" id="KW-0812">Transmembrane</keyword>
<dbReference type="GO" id="GO:0005886">
    <property type="term" value="C:plasma membrane"/>
    <property type="evidence" value="ECO:0007669"/>
    <property type="project" value="InterPro"/>
</dbReference>
<dbReference type="SUPFAM" id="SSF49313">
    <property type="entry name" value="Cadherin-like"/>
    <property type="match status" value="2"/>
</dbReference>
<feature type="domain" description="Cadherin" evidence="10">
    <location>
        <begin position="68"/>
        <end position="165"/>
    </location>
</feature>
<accession>A0A6P6DIN0</accession>
<dbReference type="InterPro" id="IPR050174">
    <property type="entry name" value="Protocadherin/Cadherin-CA"/>
</dbReference>
<keyword evidence="7" id="KW-0325">Glycoprotein</keyword>
<dbReference type="Gene3D" id="2.60.40.60">
    <property type="entry name" value="Cadherins"/>
    <property type="match status" value="2"/>
</dbReference>
<dbReference type="AlphaFoldDB" id="A0A6P6DIN0"/>
<evidence type="ECO:0000256" key="9">
    <source>
        <dbReference type="SAM" id="Phobius"/>
    </source>
</evidence>
<evidence type="ECO:0000256" key="6">
    <source>
        <dbReference type="ARBA" id="ARBA00023136"/>
    </source>
</evidence>
<dbReference type="InterPro" id="IPR002126">
    <property type="entry name" value="Cadherin-like_dom"/>
</dbReference>
<dbReference type="Proteomes" id="UP000515203">
    <property type="component" value="Unplaced"/>
</dbReference>
<evidence type="ECO:0000256" key="7">
    <source>
        <dbReference type="ARBA" id="ARBA00023180"/>
    </source>
</evidence>
<dbReference type="PROSITE" id="PS50268">
    <property type="entry name" value="CADHERIN_2"/>
    <property type="match status" value="2"/>
</dbReference>
<dbReference type="InterPro" id="IPR015919">
    <property type="entry name" value="Cadherin-like_sf"/>
</dbReference>
<gene>
    <name evidence="12" type="primary">LOC111813390</name>
</gene>
<dbReference type="PANTHER" id="PTHR24028:SF255">
    <property type="entry name" value="PROTOCADHERIN ALPHA-9"/>
    <property type="match status" value="1"/>
</dbReference>
<evidence type="ECO:0000256" key="3">
    <source>
        <dbReference type="ARBA" id="ARBA00022737"/>
    </source>
</evidence>
<evidence type="ECO:0000313" key="12">
    <source>
        <dbReference type="RefSeq" id="XP_023559821.1"/>
    </source>
</evidence>
<dbReference type="RefSeq" id="XP_023559821.1">
    <property type="nucleotide sequence ID" value="XM_023704053.1"/>
</dbReference>
<dbReference type="SMART" id="SM00112">
    <property type="entry name" value="CA"/>
    <property type="match status" value="2"/>
</dbReference>
<protein>
    <submittedName>
        <fullName evidence="12">Protocadherin alpha-3-like</fullName>
    </submittedName>
</protein>
<evidence type="ECO:0000313" key="11">
    <source>
        <dbReference type="Proteomes" id="UP000515203"/>
    </source>
</evidence>
<organism evidence="11 12">
    <name type="scientific">Octodon degus</name>
    <name type="common">Degu</name>
    <name type="synonym">Sciurus degus</name>
    <dbReference type="NCBI Taxonomy" id="10160"/>
    <lineage>
        <taxon>Eukaryota</taxon>
        <taxon>Metazoa</taxon>
        <taxon>Chordata</taxon>
        <taxon>Craniata</taxon>
        <taxon>Vertebrata</taxon>
        <taxon>Euteleostomi</taxon>
        <taxon>Mammalia</taxon>
        <taxon>Eutheria</taxon>
        <taxon>Euarchontoglires</taxon>
        <taxon>Glires</taxon>
        <taxon>Rodentia</taxon>
        <taxon>Hystricomorpha</taxon>
        <taxon>Octodontidae</taxon>
        <taxon>Octodon</taxon>
    </lineage>
</organism>
<feature type="domain" description="Cadherin" evidence="10">
    <location>
        <begin position="3"/>
        <end position="55"/>
    </location>
</feature>
<keyword evidence="4 8" id="KW-0106">Calcium</keyword>
<evidence type="ECO:0000256" key="2">
    <source>
        <dbReference type="ARBA" id="ARBA00022692"/>
    </source>
</evidence>
<dbReference type="PANTHER" id="PTHR24028">
    <property type="entry name" value="CADHERIN-87A"/>
    <property type="match status" value="1"/>
</dbReference>
<feature type="non-terminal residue" evidence="12">
    <location>
        <position position="1"/>
    </location>
</feature>
<reference evidence="12" key="1">
    <citation type="submission" date="2025-08" db="UniProtKB">
        <authorList>
            <consortium name="RefSeq"/>
        </authorList>
    </citation>
    <scope>IDENTIFICATION</scope>
</reference>
<dbReference type="CDD" id="cd11304">
    <property type="entry name" value="Cadherin_repeat"/>
    <property type="match status" value="2"/>
</dbReference>
<dbReference type="InterPro" id="IPR020894">
    <property type="entry name" value="Cadherin_CS"/>
</dbReference>
<keyword evidence="3" id="KW-0677">Repeat</keyword>
<evidence type="ECO:0000256" key="1">
    <source>
        <dbReference type="ARBA" id="ARBA00004167"/>
    </source>
</evidence>